<keyword evidence="5 8" id="KW-0103">Bromodomain</keyword>
<evidence type="ECO:0000256" key="5">
    <source>
        <dbReference type="ARBA" id="ARBA00023117"/>
    </source>
</evidence>
<evidence type="ECO:0000313" key="12">
    <source>
        <dbReference type="EMBL" id="TRM58713.1"/>
    </source>
</evidence>
<dbReference type="InterPro" id="IPR043151">
    <property type="entry name" value="BAH_sf"/>
</dbReference>
<dbReference type="CDD" id="cd04369">
    <property type="entry name" value="Bromodomain"/>
    <property type="match status" value="1"/>
</dbReference>
<keyword evidence="2" id="KW-0677">Repeat</keyword>
<dbReference type="InterPro" id="IPR001487">
    <property type="entry name" value="Bromodomain"/>
</dbReference>
<dbReference type="PANTHER" id="PTHR16062:SF21">
    <property type="entry name" value="CHROMATIN STRUCTURE-REMODELING COMPLEX SUBUNIT RSC1-RELATED"/>
    <property type="match status" value="1"/>
</dbReference>
<proteinExistence type="predicted"/>
<dbReference type="GO" id="GO:0016586">
    <property type="term" value="C:RSC-type complex"/>
    <property type="evidence" value="ECO:0007669"/>
    <property type="project" value="InterPro"/>
</dbReference>
<dbReference type="Pfam" id="PF01426">
    <property type="entry name" value="BAH"/>
    <property type="match status" value="1"/>
</dbReference>
<evidence type="ECO:0000256" key="7">
    <source>
        <dbReference type="ARBA" id="ARBA00023242"/>
    </source>
</evidence>
<evidence type="ECO:0000256" key="2">
    <source>
        <dbReference type="ARBA" id="ARBA00022737"/>
    </source>
</evidence>
<protein>
    <recommendedName>
        <fullName evidence="14">Bromo domain-containing protein</fullName>
    </recommendedName>
</protein>
<dbReference type="STRING" id="97359.A0A550C1P0"/>
<feature type="domain" description="Bromo" evidence="10">
    <location>
        <begin position="26"/>
        <end position="96"/>
    </location>
</feature>
<keyword evidence="13" id="KW-1185">Reference proteome</keyword>
<gene>
    <name evidence="12" type="ORF">BD626DRAFT_573229</name>
</gene>
<dbReference type="PANTHER" id="PTHR16062">
    <property type="entry name" value="SWI/SNF-RELATED"/>
    <property type="match status" value="1"/>
</dbReference>
<dbReference type="GO" id="GO:0006368">
    <property type="term" value="P:transcription elongation by RNA polymerase II"/>
    <property type="evidence" value="ECO:0007669"/>
    <property type="project" value="TreeGrafter"/>
</dbReference>
<evidence type="ECO:0008006" key="14">
    <source>
        <dbReference type="Google" id="ProtNLM"/>
    </source>
</evidence>
<dbReference type="OrthoDB" id="1742084at2759"/>
<comment type="subcellular location">
    <subcellularLocation>
        <location evidence="1">Nucleus</location>
    </subcellularLocation>
</comment>
<dbReference type="SMART" id="SM00439">
    <property type="entry name" value="BAH"/>
    <property type="match status" value="1"/>
</dbReference>
<dbReference type="EMBL" id="VDMD01000033">
    <property type="protein sequence ID" value="TRM58713.1"/>
    <property type="molecule type" value="Genomic_DNA"/>
</dbReference>
<keyword evidence="4" id="KW-0805">Transcription regulation</keyword>
<evidence type="ECO:0000256" key="8">
    <source>
        <dbReference type="PROSITE-ProRule" id="PRU00035"/>
    </source>
</evidence>
<dbReference type="Gene3D" id="2.30.30.490">
    <property type="match status" value="1"/>
</dbReference>
<dbReference type="SMART" id="SM00297">
    <property type="entry name" value="BROMO"/>
    <property type="match status" value="2"/>
</dbReference>
<feature type="region of interest" description="Disordered" evidence="9">
    <location>
        <begin position="731"/>
        <end position="753"/>
    </location>
</feature>
<dbReference type="InterPro" id="IPR036427">
    <property type="entry name" value="Bromodomain-like_sf"/>
</dbReference>
<dbReference type="PROSITE" id="PS51038">
    <property type="entry name" value="BAH"/>
    <property type="match status" value="1"/>
</dbReference>
<evidence type="ECO:0000256" key="9">
    <source>
        <dbReference type="SAM" id="MobiDB-lite"/>
    </source>
</evidence>
<comment type="caution">
    <text evidence="12">The sequence shown here is derived from an EMBL/GenBank/DDBJ whole genome shotgun (WGS) entry which is preliminary data.</text>
</comment>
<organism evidence="12 13">
    <name type="scientific">Schizophyllum amplum</name>
    <dbReference type="NCBI Taxonomy" id="97359"/>
    <lineage>
        <taxon>Eukaryota</taxon>
        <taxon>Fungi</taxon>
        <taxon>Dikarya</taxon>
        <taxon>Basidiomycota</taxon>
        <taxon>Agaricomycotina</taxon>
        <taxon>Agaricomycetes</taxon>
        <taxon>Agaricomycetidae</taxon>
        <taxon>Agaricales</taxon>
        <taxon>Schizophyllaceae</taxon>
        <taxon>Schizophyllum</taxon>
    </lineage>
</organism>
<keyword evidence="6" id="KW-0804">Transcription</keyword>
<dbReference type="Proteomes" id="UP000320762">
    <property type="component" value="Unassembled WGS sequence"/>
</dbReference>
<evidence type="ECO:0000256" key="3">
    <source>
        <dbReference type="ARBA" id="ARBA00022853"/>
    </source>
</evidence>
<feature type="domain" description="BAH" evidence="11">
    <location>
        <begin position="438"/>
        <end position="567"/>
    </location>
</feature>
<dbReference type="SUPFAM" id="SSF47370">
    <property type="entry name" value="Bromodomain"/>
    <property type="match status" value="2"/>
</dbReference>
<sequence>MTVTLEQKAAIGEVIAALLAVTGAPRKRRVAEMFMELVDREAWPEYYQLVPAPRSIEETQKSLASNKYHNAIDAYTDLTLVFWNALFYNETGSQIAEDAKTLKRVLEREWRQRAVLPVPRSHSPPPNSGQKVHNLSWRDEDEEAEEEPEPPAPATDARSRNTPTPVPAPPRQGSTPRAIDVQPIEVQPVASTSRTVPIEPETARPRHDEVIDVEMLDPIDDYAISGPVMGNTERDFESEQIMQKLEKSCPPWPGFSEEGWTEDVNPNRFSDIVHAVKSHKDIIGNRLAVALENIPDAFSVPSASSHLSLSLKQIETRIRHKSYTSAKDFDKDFAALFMRGRRYYPIGSESYGRVLLLQRLYQALTGPDPPAGPPYASNTNFASLAAGPGRVRPLHSGAQSQTQVPSVSRASATLEGVTGAKVSDQNRRFVEEVNYKGWKIRLGDWVHLSNPDDPARPIVGQIYRCWTADADVAGVKPGRDGITVSWYYRPEQTFHSISPASFDFSLNVHPGHFADHPLSDVIEKISCQFTARHIRGRPRPPYWYPGFPLYVCDSRYNDRDRVFVRIKNWASCVPEEVRKDDGFMPIFPFERTVYPRRYTSPFLRGDTESAPLPGGLLDTAYVHAPAPKRATRRTAATAASNSNYAAPVPHVEPAAPIPAVDRSIVTVAGGYSAIGGTVHTDTLPPETVRRFARDPATNEVLWFPAPPTTAPRPKGPQHSLEYLHFLVEKRKRKREETGSMEVDGPGMPKRTMSETMSAVAAELGL</sequence>
<dbReference type="AlphaFoldDB" id="A0A550C1P0"/>
<evidence type="ECO:0000313" key="13">
    <source>
        <dbReference type="Proteomes" id="UP000320762"/>
    </source>
</evidence>
<dbReference type="Pfam" id="PF00439">
    <property type="entry name" value="Bromodomain"/>
    <property type="match status" value="2"/>
</dbReference>
<dbReference type="InterPro" id="IPR001025">
    <property type="entry name" value="BAH_dom"/>
</dbReference>
<evidence type="ECO:0000259" key="11">
    <source>
        <dbReference type="PROSITE" id="PS51038"/>
    </source>
</evidence>
<keyword evidence="7" id="KW-0539">Nucleus</keyword>
<name>A0A550C1P0_9AGAR</name>
<evidence type="ECO:0000256" key="1">
    <source>
        <dbReference type="ARBA" id="ARBA00004123"/>
    </source>
</evidence>
<evidence type="ECO:0000256" key="6">
    <source>
        <dbReference type="ARBA" id="ARBA00023163"/>
    </source>
</evidence>
<dbReference type="InterPro" id="IPR037382">
    <property type="entry name" value="Rsc/polybromo"/>
</dbReference>
<feature type="compositionally biased region" description="Acidic residues" evidence="9">
    <location>
        <begin position="139"/>
        <end position="149"/>
    </location>
</feature>
<dbReference type="GO" id="GO:0006338">
    <property type="term" value="P:chromatin remodeling"/>
    <property type="evidence" value="ECO:0007669"/>
    <property type="project" value="InterPro"/>
</dbReference>
<accession>A0A550C1P0</accession>
<evidence type="ECO:0000259" key="10">
    <source>
        <dbReference type="PROSITE" id="PS50014"/>
    </source>
</evidence>
<dbReference type="GO" id="GO:0003682">
    <property type="term" value="F:chromatin binding"/>
    <property type="evidence" value="ECO:0007669"/>
    <property type="project" value="InterPro"/>
</dbReference>
<reference evidence="12 13" key="1">
    <citation type="journal article" date="2019" name="New Phytol.">
        <title>Comparative genomics reveals unique wood-decay strategies and fruiting body development in the Schizophyllaceae.</title>
        <authorList>
            <person name="Almasi E."/>
            <person name="Sahu N."/>
            <person name="Krizsan K."/>
            <person name="Balint B."/>
            <person name="Kovacs G.M."/>
            <person name="Kiss B."/>
            <person name="Cseklye J."/>
            <person name="Drula E."/>
            <person name="Henrissat B."/>
            <person name="Nagy I."/>
            <person name="Chovatia M."/>
            <person name="Adam C."/>
            <person name="LaButti K."/>
            <person name="Lipzen A."/>
            <person name="Riley R."/>
            <person name="Grigoriev I.V."/>
            <person name="Nagy L.G."/>
        </authorList>
    </citation>
    <scope>NUCLEOTIDE SEQUENCE [LARGE SCALE GENOMIC DNA]</scope>
    <source>
        <strain evidence="12 13">NL-1724</strain>
    </source>
</reference>
<dbReference type="Gene3D" id="1.20.920.10">
    <property type="entry name" value="Bromodomain-like"/>
    <property type="match status" value="2"/>
</dbReference>
<dbReference type="PROSITE" id="PS50014">
    <property type="entry name" value="BROMODOMAIN_2"/>
    <property type="match status" value="1"/>
</dbReference>
<feature type="region of interest" description="Disordered" evidence="9">
    <location>
        <begin position="116"/>
        <end position="204"/>
    </location>
</feature>
<evidence type="ECO:0000256" key="4">
    <source>
        <dbReference type="ARBA" id="ARBA00023015"/>
    </source>
</evidence>
<keyword evidence="3" id="KW-0156">Chromatin regulator</keyword>